<dbReference type="RefSeq" id="WP_288817735.1">
    <property type="nucleotide sequence ID" value="NZ_JACHNA010000001.1"/>
</dbReference>
<evidence type="ECO:0000256" key="2">
    <source>
        <dbReference type="ARBA" id="ARBA00022801"/>
    </source>
</evidence>
<accession>A0A7W7GNX8</accession>
<dbReference type="SMART" id="SM00228">
    <property type="entry name" value="PDZ"/>
    <property type="match status" value="1"/>
</dbReference>
<feature type="transmembrane region" description="Helical" evidence="4">
    <location>
        <begin position="103"/>
        <end position="124"/>
    </location>
</feature>
<dbReference type="SUPFAM" id="SSF50494">
    <property type="entry name" value="Trypsin-like serine proteases"/>
    <property type="match status" value="1"/>
</dbReference>
<comment type="caution">
    <text evidence="6">The sequence shown here is derived from an EMBL/GenBank/DDBJ whole genome shotgun (WGS) entry which is preliminary data.</text>
</comment>
<feature type="region of interest" description="Disordered" evidence="3">
    <location>
        <begin position="1"/>
        <end position="99"/>
    </location>
</feature>
<dbReference type="PANTHER" id="PTHR43343">
    <property type="entry name" value="PEPTIDASE S12"/>
    <property type="match status" value="1"/>
</dbReference>
<proteinExistence type="predicted"/>
<evidence type="ECO:0000313" key="7">
    <source>
        <dbReference type="Proteomes" id="UP000540191"/>
    </source>
</evidence>
<evidence type="ECO:0000256" key="3">
    <source>
        <dbReference type="SAM" id="MobiDB-lite"/>
    </source>
</evidence>
<dbReference type="AlphaFoldDB" id="A0A7W7GNX8"/>
<keyword evidence="4" id="KW-0812">Transmembrane</keyword>
<dbReference type="GO" id="GO:0006508">
    <property type="term" value="P:proteolysis"/>
    <property type="evidence" value="ECO:0007669"/>
    <property type="project" value="UniProtKB-KW"/>
</dbReference>
<dbReference type="InterPro" id="IPR036034">
    <property type="entry name" value="PDZ_sf"/>
</dbReference>
<evidence type="ECO:0000256" key="1">
    <source>
        <dbReference type="ARBA" id="ARBA00022670"/>
    </source>
</evidence>
<gene>
    <name evidence="6" type="ORF">HDA30_001098</name>
</gene>
<keyword evidence="4" id="KW-1133">Transmembrane helix</keyword>
<keyword evidence="7" id="KW-1185">Reference proteome</keyword>
<evidence type="ECO:0000313" key="6">
    <source>
        <dbReference type="EMBL" id="MBB4735590.1"/>
    </source>
</evidence>
<evidence type="ECO:0000259" key="5">
    <source>
        <dbReference type="PROSITE" id="PS50106"/>
    </source>
</evidence>
<feature type="compositionally biased region" description="Pro residues" evidence="3">
    <location>
        <begin position="58"/>
        <end position="74"/>
    </location>
</feature>
<dbReference type="Proteomes" id="UP000540191">
    <property type="component" value="Unassembled WGS sequence"/>
</dbReference>
<evidence type="ECO:0000256" key="4">
    <source>
        <dbReference type="SAM" id="Phobius"/>
    </source>
</evidence>
<sequence>MSEQQGRDVDRHDQLGPDAGERPGQHFSVRGPWAPPGPARFGLRRTAPHGAASRGPAPHAPSPYGPWPYGPGPLRPGLDGVPSGFPPAQAAQRSPHRSGGGRLIAAAGLVGALVLTLGGGAIAVGELRDLLQSTARVEAQDGGVSTGQRPGWHRDIVEAHDGVQVDWGAPAHSGAALDEGLPVDEAPGILMVESQVGMGVGTGTGMVLSADGLAITNYHVVADSTTVRVSVADTGELFEAEVLGRDATHDIAVLRLQDASGLQTASLAEDPPSRGDAVAAVGNGSGQGYLTAVRGEVLGTDESILAGDEQQRDLSHLKGLFRTDADVVPGYSGGPLVNADGQVVGVTVAASDGRTSRAVDGYAIPLQDAIDVVDQVLSGEETEDVSIGADGALGIQIIQDDEPTGVRVEGVEPGSAADDIGLERGDRITEIDGESVGNSMNVLSRRINDRNVGEQVEVTWITPDGEEREETATLQEAVVN</sequence>
<feature type="domain" description="PDZ" evidence="5">
    <location>
        <begin position="382"/>
        <end position="436"/>
    </location>
</feature>
<dbReference type="PRINTS" id="PR00834">
    <property type="entry name" value="PROTEASES2C"/>
</dbReference>
<dbReference type="SUPFAM" id="SSF50156">
    <property type="entry name" value="PDZ domain-like"/>
    <property type="match status" value="1"/>
</dbReference>
<dbReference type="EMBL" id="JACHNA010000001">
    <property type="protein sequence ID" value="MBB4735590.1"/>
    <property type="molecule type" value="Genomic_DNA"/>
</dbReference>
<keyword evidence="2" id="KW-0378">Hydrolase</keyword>
<dbReference type="InterPro" id="IPR051201">
    <property type="entry name" value="Chloro_Bact_Ser_Proteases"/>
</dbReference>
<dbReference type="GO" id="GO:0004252">
    <property type="term" value="F:serine-type endopeptidase activity"/>
    <property type="evidence" value="ECO:0007669"/>
    <property type="project" value="InterPro"/>
</dbReference>
<dbReference type="InterPro" id="IPR001940">
    <property type="entry name" value="Peptidase_S1C"/>
</dbReference>
<keyword evidence="1 6" id="KW-0645">Protease</keyword>
<name>A0A7W7GNX8_9MICC</name>
<dbReference type="InterPro" id="IPR009003">
    <property type="entry name" value="Peptidase_S1_PA"/>
</dbReference>
<dbReference type="InterPro" id="IPR041489">
    <property type="entry name" value="PDZ_6"/>
</dbReference>
<dbReference type="PANTHER" id="PTHR43343:SF3">
    <property type="entry name" value="PROTEASE DO-LIKE 8, CHLOROPLASTIC"/>
    <property type="match status" value="1"/>
</dbReference>
<dbReference type="PROSITE" id="PS50106">
    <property type="entry name" value="PDZ"/>
    <property type="match status" value="1"/>
</dbReference>
<feature type="compositionally biased region" description="Basic and acidic residues" evidence="3">
    <location>
        <begin position="1"/>
        <end position="24"/>
    </location>
</feature>
<reference evidence="6 7" key="1">
    <citation type="submission" date="2020-08" db="EMBL/GenBank/DDBJ databases">
        <title>Sequencing the genomes of 1000 actinobacteria strains.</title>
        <authorList>
            <person name="Klenk H.-P."/>
        </authorList>
    </citation>
    <scope>NUCLEOTIDE SEQUENCE [LARGE SCALE GENOMIC DNA]</scope>
    <source>
        <strain evidence="6 7">DSM 23974</strain>
    </source>
</reference>
<dbReference type="Pfam" id="PF17820">
    <property type="entry name" value="PDZ_6"/>
    <property type="match status" value="1"/>
</dbReference>
<protein>
    <submittedName>
        <fullName evidence="6">S1-C subfamily serine protease</fullName>
    </submittedName>
</protein>
<dbReference type="Gene3D" id="2.40.10.120">
    <property type="match status" value="1"/>
</dbReference>
<dbReference type="Gene3D" id="2.30.42.10">
    <property type="match status" value="1"/>
</dbReference>
<organism evidence="6 7">
    <name type="scientific">Micrococcus cohnii</name>
    <dbReference type="NCBI Taxonomy" id="993416"/>
    <lineage>
        <taxon>Bacteria</taxon>
        <taxon>Bacillati</taxon>
        <taxon>Actinomycetota</taxon>
        <taxon>Actinomycetes</taxon>
        <taxon>Micrococcales</taxon>
        <taxon>Micrococcaceae</taxon>
        <taxon>Micrococcus</taxon>
    </lineage>
</organism>
<dbReference type="Pfam" id="PF13365">
    <property type="entry name" value="Trypsin_2"/>
    <property type="match status" value="1"/>
</dbReference>
<dbReference type="InterPro" id="IPR001478">
    <property type="entry name" value="PDZ"/>
</dbReference>
<keyword evidence="4" id="KW-0472">Membrane</keyword>